<proteinExistence type="predicted"/>
<feature type="region of interest" description="Disordered" evidence="2">
    <location>
        <begin position="789"/>
        <end position="853"/>
    </location>
</feature>
<name>A0A3N4HMP1_ASCIM</name>
<evidence type="ECO:0000256" key="2">
    <source>
        <dbReference type="SAM" id="MobiDB-lite"/>
    </source>
</evidence>
<organism evidence="3 4">
    <name type="scientific">Ascobolus immersus RN42</name>
    <dbReference type="NCBI Taxonomy" id="1160509"/>
    <lineage>
        <taxon>Eukaryota</taxon>
        <taxon>Fungi</taxon>
        <taxon>Dikarya</taxon>
        <taxon>Ascomycota</taxon>
        <taxon>Pezizomycotina</taxon>
        <taxon>Pezizomycetes</taxon>
        <taxon>Pezizales</taxon>
        <taxon>Ascobolaceae</taxon>
        <taxon>Ascobolus</taxon>
    </lineage>
</organism>
<dbReference type="Proteomes" id="UP000275078">
    <property type="component" value="Unassembled WGS sequence"/>
</dbReference>
<feature type="compositionally biased region" description="Low complexity" evidence="2">
    <location>
        <begin position="355"/>
        <end position="369"/>
    </location>
</feature>
<feature type="region of interest" description="Disordered" evidence="2">
    <location>
        <begin position="603"/>
        <end position="635"/>
    </location>
</feature>
<feature type="compositionally biased region" description="Polar residues" evidence="2">
    <location>
        <begin position="417"/>
        <end position="426"/>
    </location>
</feature>
<gene>
    <name evidence="3" type="ORF">BJ508DRAFT_316077</name>
</gene>
<feature type="compositionally biased region" description="Pro residues" evidence="2">
    <location>
        <begin position="1270"/>
        <end position="1294"/>
    </location>
</feature>
<keyword evidence="1" id="KW-0945">Host-virus interaction</keyword>
<evidence type="ECO:0000313" key="3">
    <source>
        <dbReference type="EMBL" id="RPA70924.1"/>
    </source>
</evidence>
<feature type="compositionally biased region" description="Low complexity" evidence="2">
    <location>
        <begin position="116"/>
        <end position="128"/>
    </location>
</feature>
<feature type="compositionally biased region" description="Basic and acidic residues" evidence="2">
    <location>
        <begin position="450"/>
        <end position="461"/>
    </location>
</feature>
<dbReference type="PANTHER" id="PTHR13037:SF24">
    <property type="entry name" value="POLYCOMB PROTEIN PCL-RELATED"/>
    <property type="match status" value="1"/>
</dbReference>
<feature type="region of interest" description="Disordered" evidence="2">
    <location>
        <begin position="353"/>
        <end position="465"/>
    </location>
</feature>
<feature type="compositionally biased region" description="Low complexity" evidence="2">
    <location>
        <begin position="404"/>
        <end position="416"/>
    </location>
</feature>
<protein>
    <submittedName>
        <fullName evidence="3">Uncharacterized protein</fullName>
    </submittedName>
</protein>
<feature type="compositionally biased region" description="Polar residues" evidence="2">
    <location>
        <begin position="1232"/>
        <end position="1260"/>
    </location>
</feature>
<feature type="region of interest" description="Disordered" evidence="2">
    <location>
        <begin position="97"/>
        <end position="144"/>
    </location>
</feature>
<dbReference type="PANTHER" id="PTHR13037">
    <property type="entry name" value="FORMIN"/>
    <property type="match status" value="1"/>
</dbReference>
<accession>A0A3N4HMP1</accession>
<feature type="compositionally biased region" description="Basic residues" evidence="2">
    <location>
        <begin position="432"/>
        <end position="449"/>
    </location>
</feature>
<dbReference type="STRING" id="1160509.A0A3N4HMP1"/>
<reference evidence="3 4" key="1">
    <citation type="journal article" date="2018" name="Nat. Ecol. Evol.">
        <title>Pezizomycetes genomes reveal the molecular basis of ectomycorrhizal truffle lifestyle.</title>
        <authorList>
            <person name="Murat C."/>
            <person name="Payen T."/>
            <person name="Noel B."/>
            <person name="Kuo A."/>
            <person name="Morin E."/>
            <person name="Chen J."/>
            <person name="Kohler A."/>
            <person name="Krizsan K."/>
            <person name="Balestrini R."/>
            <person name="Da Silva C."/>
            <person name="Montanini B."/>
            <person name="Hainaut M."/>
            <person name="Levati E."/>
            <person name="Barry K.W."/>
            <person name="Belfiori B."/>
            <person name="Cichocki N."/>
            <person name="Clum A."/>
            <person name="Dockter R.B."/>
            <person name="Fauchery L."/>
            <person name="Guy J."/>
            <person name="Iotti M."/>
            <person name="Le Tacon F."/>
            <person name="Lindquist E.A."/>
            <person name="Lipzen A."/>
            <person name="Malagnac F."/>
            <person name="Mello A."/>
            <person name="Molinier V."/>
            <person name="Miyauchi S."/>
            <person name="Poulain J."/>
            <person name="Riccioni C."/>
            <person name="Rubini A."/>
            <person name="Sitrit Y."/>
            <person name="Splivallo R."/>
            <person name="Traeger S."/>
            <person name="Wang M."/>
            <person name="Zifcakova L."/>
            <person name="Wipf D."/>
            <person name="Zambonelli A."/>
            <person name="Paolocci F."/>
            <person name="Nowrousian M."/>
            <person name="Ottonello S."/>
            <person name="Baldrian P."/>
            <person name="Spatafora J.W."/>
            <person name="Henrissat B."/>
            <person name="Nagy L.G."/>
            <person name="Aury J.M."/>
            <person name="Wincker P."/>
            <person name="Grigoriev I.V."/>
            <person name="Bonfante P."/>
            <person name="Martin F.M."/>
        </authorList>
    </citation>
    <scope>NUCLEOTIDE SEQUENCE [LARGE SCALE GENOMIC DNA]</scope>
    <source>
        <strain evidence="3 4">RN42</strain>
    </source>
</reference>
<feature type="region of interest" description="Disordered" evidence="2">
    <location>
        <begin position="1232"/>
        <end position="1303"/>
    </location>
</feature>
<evidence type="ECO:0000313" key="4">
    <source>
        <dbReference type="Proteomes" id="UP000275078"/>
    </source>
</evidence>
<keyword evidence="4" id="KW-1185">Reference proteome</keyword>
<sequence length="1412" mass="156200">MVATPSVVRSLEGRFPEHRPTRFIFTSFVELYILAVIWCLHDQQLLAPALLAWTAGYLLLNLRVVSRAIRIAVLQAITISATSATIARAVPGDDVRLPPPIKLARPPLSEDAASKPPSRTQPSSTTTTLHINKPSPTHPTSESFDKPVVGLGQFSWIVSSRLLLASCLRACAIRTRPVFWTAGDKRRPSCQTDRMDANTRKAELRERPDELNGWPTVWLTLEEHSYYPARLPSSTSPHKPSGHLLNHLLQPRRLKITARTSVIDPARTPTVVHLQYEPVDLVLVVSLQQLHDLWPVDTVPFVDLVHQLRIEPTHGTASVLLCLHGLQRDTPFRPPTLPEVHAIVVSFCQNYQPASNSGSSRNDSNRNGSQPSVPNEALPVKPRPDQPALESPVSLHPAPIPTWSTLPPSTLGLGLTNENANGKETSTGQTTRNRRRREQRRRRRAQRGRKPAEGTHERKENLALPSPLHLPQLALPSLVPKDLRLLLASPIPNNTLDVKEMSDSEAENLFARPEIQLVREALKIETSLNPKSVALIQKINRVRLRYGQLPWDEEKQRFPTGFTYEDGDFSTLRRLFLSEYEAWMRTAAPLPDPPAELLGKRRRRASVKPEMDETQPEPLPVALQDPVTPPRRSTLQIPGSAWLSTQGARLSRLISHFPGRSPQTPTPFQDQVIPGEYPQSSLVLHRQSPIQDAEDFYPELSLPLDLSGLPAFPSTRTESLYSDESQNHSTKWLGQGETWADMLQADGDISPEQQEEVELDAPLYQQEQNERTRHEPEMSYYPHQPLFTSAYDLRHPRRTSRSPSPELAVSSEAGSLEHASSFPFGEDTFSLGRTHQNSRRKSPSSTSSSPPEAFYSTVLNNITTSLRDFAPFRPSTSPSPPPMTTFTSDQFTELLKGVKECLAAPARKPLFKDVKVGIFYPGLPVDSTHPAGRSCIANGVTYYRSVRLYKGEIEGFQQILDADDLARNVPSTLEGPARTWWRDIVTKDERKTMLEDVTIFLTKLVAQFDRNDEDPLSTVFANRFTTARLKNGDDIMAWAMDQSMTLTEAGLDAAGKVCTLYSCLDADLKNEFGPPGAQDMASYVSLMQGKAHVYRQKLLQADQEAKAQQAKTVNDIVSVFRHAQASRLPQMTSVSGPSFAQNTPPVNITVASQPSAPRPSFGNQSTTFAGRLCRFCGGPHMDNTCTAPKMSRPCRFCGGQHMDHTCSQKPAGFRNCAHCNGSHYTSVCPTAPKTPNQSSPPFTNMQVGQPSPATSSNAVPVQSAAFVHNPQPPRYSAPTNTPTPPPPPPPPPPVQSTSNRCGDCHGTFPSEQALYGHAILTGHQIDAHSLDDDSFGVHAFDFSAPPDYDTLQVHMVQILDATEADSLDSTMNSVKSLPSETATDYSSSLFPKCYLCLSPDNGPHCLVIFLLP</sequence>
<dbReference type="EMBL" id="ML120008">
    <property type="protein sequence ID" value="RPA70924.1"/>
    <property type="molecule type" value="Genomic_DNA"/>
</dbReference>
<evidence type="ECO:0000256" key="1">
    <source>
        <dbReference type="ARBA" id="ARBA00022581"/>
    </source>
</evidence>